<reference evidence="1 2" key="1">
    <citation type="submission" date="2013-02" db="EMBL/GenBank/DDBJ databases">
        <title>The Genome Sequence of Acinetobacter bereziniae NIPH 3.</title>
        <authorList>
            <consortium name="The Broad Institute Genome Sequencing Platform"/>
            <consortium name="The Broad Institute Genome Sequencing Center for Infectious Disease"/>
            <person name="Cerqueira G."/>
            <person name="Feldgarden M."/>
            <person name="Courvalin P."/>
            <person name="Perichon B."/>
            <person name="Grillot-Courvalin C."/>
            <person name="Clermont D."/>
            <person name="Rocha E."/>
            <person name="Yoon E.-J."/>
            <person name="Nemec A."/>
            <person name="Walker B."/>
            <person name="Young S.K."/>
            <person name="Zeng Q."/>
            <person name="Gargeya S."/>
            <person name="Fitzgerald M."/>
            <person name="Haas B."/>
            <person name="Abouelleil A."/>
            <person name="Alvarado L."/>
            <person name="Arachchi H.M."/>
            <person name="Berlin A.M."/>
            <person name="Chapman S.B."/>
            <person name="Dewar J."/>
            <person name="Goldberg J."/>
            <person name="Griggs A."/>
            <person name="Gujja S."/>
            <person name="Hansen M."/>
            <person name="Howarth C."/>
            <person name="Imamovic A."/>
            <person name="Larimer J."/>
            <person name="McCowan C."/>
            <person name="Murphy C."/>
            <person name="Neiman D."/>
            <person name="Pearson M."/>
            <person name="Priest M."/>
            <person name="Roberts A."/>
            <person name="Saif S."/>
            <person name="Shea T."/>
            <person name="Sisk P."/>
            <person name="Sykes S."/>
            <person name="Wortman J."/>
            <person name="Nusbaum C."/>
            <person name="Birren B."/>
        </authorList>
    </citation>
    <scope>NUCLEOTIDE SEQUENCE [LARGE SCALE GENOMIC DNA]</scope>
    <source>
        <strain evidence="1 2">NIPH 3</strain>
    </source>
</reference>
<evidence type="ECO:0000313" key="1">
    <source>
        <dbReference type="EMBL" id="ENV21982.1"/>
    </source>
</evidence>
<accession>N8XC04</accession>
<organism evidence="1 2">
    <name type="scientific">Acinetobacter bereziniae NIPH 3</name>
    <dbReference type="NCBI Taxonomy" id="1217651"/>
    <lineage>
        <taxon>Bacteria</taxon>
        <taxon>Pseudomonadati</taxon>
        <taxon>Pseudomonadota</taxon>
        <taxon>Gammaproteobacteria</taxon>
        <taxon>Moraxellales</taxon>
        <taxon>Moraxellaceae</taxon>
        <taxon>Acinetobacter</taxon>
    </lineage>
</organism>
<proteinExistence type="predicted"/>
<dbReference type="Proteomes" id="UP000013270">
    <property type="component" value="Unassembled WGS sequence"/>
</dbReference>
<dbReference type="GeneID" id="69462731"/>
<dbReference type="PATRIC" id="fig|1217651.3.peg.2045"/>
<evidence type="ECO:0000313" key="2">
    <source>
        <dbReference type="Proteomes" id="UP000013270"/>
    </source>
</evidence>
<comment type="caution">
    <text evidence="1">The sequence shown here is derived from an EMBL/GenBank/DDBJ whole genome shotgun (WGS) entry which is preliminary data.</text>
</comment>
<sequence length="88" mass="10849">MTAYYIHLPQDFHDYEWEYEKKGWLLLMIDISGKSYFFTFYDPVRLEQTIKDNLSEYNYFFEENLVVIDKVNLKNIQNFIENMINTEK</sequence>
<protein>
    <submittedName>
        <fullName evidence="1">Uncharacterized protein</fullName>
    </submittedName>
</protein>
<name>N8XC04_ACIBZ</name>
<dbReference type="RefSeq" id="WP_004830575.1">
    <property type="nucleotide sequence ID" value="NZ_KB849468.1"/>
</dbReference>
<dbReference type="EMBL" id="APPK01000035">
    <property type="protein sequence ID" value="ENV21982.1"/>
    <property type="molecule type" value="Genomic_DNA"/>
</dbReference>
<dbReference type="AlphaFoldDB" id="N8XC04"/>
<dbReference type="HOGENOM" id="CLU_179373_0_0_6"/>
<gene>
    <name evidence="1" type="ORF">F963_02077</name>
</gene>